<name>A0A8T0J629_CERPU</name>
<dbReference type="AlphaFoldDB" id="A0A8T0J629"/>
<proteinExistence type="predicted"/>
<dbReference type="EMBL" id="CM026421">
    <property type="protein sequence ID" value="KAG0590243.1"/>
    <property type="molecule type" value="Genomic_DNA"/>
</dbReference>
<dbReference type="SUPFAM" id="SSF50630">
    <property type="entry name" value="Acid proteases"/>
    <property type="match status" value="1"/>
</dbReference>
<dbReference type="InterPro" id="IPR021109">
    <property type="entry name" value="Peptidase_aspartic_dom_sf"/>
</dbReference>
<dbReference type="Proteomes" id="UP000822688">
    <property type="component" value="Chromosome 1"/>
</dbReference>
<dbReference type="InterPro" id="IPR033121">
    <property type="entry name" value="PEPTIDASE_A1"/>
</dbReference>
<dbReference type="GO" id="GO:0006508">
    <property type="term" value="P:proteolysis"/>
    <property type="evidence" value="ECO:0007669"/>
    <property type="project" value="UniProtKB-KW"/>
</dbReference>
<organism evidence="4 5">
    <name type="scientific">Ceratodon purpureus</name>
    <name type="common">Fire moss</name>
    <name type="synonym">Dicranum purpureum</name>
    <dbReference type="NCBI Taxonomy" id="3225"/>
    <lineage>
        <taxon>Eukaryota</taxon>
        <taxon>Viridiplantae</taxon>
        <taxon>Streptophyta</taxon>
        <taxon>Embryophyta</taxon>
        <taxon>Bryophyta</taxon>
        <taxon>Bryophytina</taxon>
        <taxon>Bryopsida</taxon>
        <taxon>Dicranidae</taxon>
        <taxon>Pseudoditrichales</taxon>
        <taxon>Ditrichaceae</taxon>
        <taxon>Ceratodon</taxon>
    </lineage>
</organism>
<keyword evidence="2" id="KW-0378">Hydrolase</keyword>
<sequence>MDFIQSYRFVLVLDRMILMLQDGYLLKKQGFKNMSYAPILTEGDYDLKLEGITVDNIDVDMSNIRRLNASDPIDVVVDIGNPSTWLQEPLHSRFMNTFIAAMKKNTMLSPSSYYTTSVHTCYSVGVDVDIMSIQIPNVIFHLQNDVHLHLGIENLFFFWIENNQRVLCSNFWKKENDFKYLHLLGSSMLQNFYVEIDNNRRQIGFTRSDCGCL</sequence>
<dbReference type="PROSITE" id="PS51767">
    <property type="entry name" value="PEPTIDASE_A1"/>
    <property type="match status" value="1"/>
</dbReference>
<feature type="domain" description="Peptidase A1" evidence="3">
    <location>
        <begin position="1"/>
        <end position="206"/>
    </location>
</feature>
<accession>A0A8T0J629</accession>
<dbReference type="InterPro" id="IPR032799">
    <property type="entry name" value="TAXi_C"/>
</dbReference>
<reference evidence="4" key="1">
    <citation type="submission" date="2020-06" db="EMBL/GenBank/DDBJ databases">
        <title>WGS assembly of Ceratodon purpureus strain R40.</title>
        <authorList>
            <person name="Carey S.B."/>
            <person name="Jenkins J."/>
            <person name="Shu S."/>
            <person name="Lovell J.T."/>
            <person name="Sreedasyam A."/>
            <person name="Maumus F."/>
            <person name="Tiley G.P."/>
            <person name="Fernandez-Pozo N."/>
            <person name="Barry K."/>
            <person name="Chen C."/>
            <person name="Wang M."/>
            <person name="Lipzen A."/>
            <person name="Daum C."/>
            <person name="Saski C.A."/>
            <person name="Payton A.C."/>
            <person name="Mcbreen J.C."/>
            <person name="Conrad R.E."/>
            <person name="Kollar L.M."/>
            <person name="Olsson S."/>
            <person name="Huttunen S."/>
            <person name="Landis J.B."/>
            <person name="Wickett N.J."/>
            <person name="Johnson M.G."/>
            <person name="Rensing S.A."/>
            <person name="Grimwood J."/>
            <person name="Schmutz J."/>
            <person name="Mcdaniel S.F."/>
        </authorList>
    </citation>
    <scope>NUCLEOTIDE SEQUENCE</scope>
    <source>
        <strain evidence="4">R40</strain>
    </source>
</reference>
<evidence type="ECO:0000256" key="1">
    <source>
        <dbReference type="ARBA" id="ARBA00022670"/>
    </source>
</evidence>
<dbReference type="Pfam" id="PF14541">
    <property type="entry name" value="TAXi_C"/>
    <property type="match status" value="1"/>
</dbReference>
<evidence type="ECO:0000313" key="4">
    <source>
        <dbReference type="EMBL" id="KAG0590243.1"/>
    </source>
</evidence>
<comment type="caution">
    <text evidence="4">The sequence shown here is derived from an EMBL/GenBank/DDBJ whole genome shotgun (WGS) entry which is preliminary data.</text>
</comment>
<dbReference type="GO" id="GO:0008233">
    <property type="term" value="F:peptidase activity"/>
    <property type="evidence" value="ECO:0007669"/>
    <property type="project" value="UniProtKB-KW"/>
</dbReference>
<dbReference type="InterPro" id="IPR051708">
    <property type="entry name" value="Plant_Aspart_Prot_A1"/>
</dbReference>
<evidence type="ECO:0000313" key="5">
    <source>
        <dbReference type="Proteomes" id="UP000822688"/>
    </source>
</evidence>
<protein>
    <recommendedName>
        <fullName evidence="3">Peptidase A1 domain-containing protein</fullName>
    </recommendedName>
</protein>
<keyword evidence="1" id="KW-0645">Protease</keyword>
<gene>
    <name evidence="4" type="ORF">KC19_1G083800</name>
</gene>
<dbReference type="PANTHER" id="PTHR47967">
    <property type="entry name" value="OS07G0603500 PROTEIN-RELATED"/>
    <property type="match status" value="1"/>
</dbReference>
<keyword evidence="5" id="KW-1185">Reference proteome</keyword>
<evidence type="ECO:0000256" key="2">
    <source>
        <dbReference type="ARBA" id="ARBA00022801"/>
    </source>
</evidence>
<dbReference type="Gene3D" id="2.40.70.10">
    <property type="entry name" value="Acid Proteases"/>
    <property type="match status" value="1"/>
</dbReference>
<evidence type="ECO:0000259" key="3">
    <source>
        <dbReference type="PROSITE" id="PS51767"/>
    </source>
</evidence>